<feature type="binding site" evidence="4">
    <location>
        <position position="138"/>
    </location>
    <ligand>
        <name>substrate</name>
    </ligand>
</feature>
<feature type="binding site" evidence="4">
    <location>
        <position position="322"/>
    </location>
    <ligand>
        <name>NAD(+)</name>
        <dbReference type="ChEBI" id="CHEBI:57540"/>
    </ligand>
</feature>
<keyword evidence="3 4" id="KW-0520">NAD</keyword>
<dbReference type="SUPFAM" id="SSF52283">
    <property type="entry name" value="Formate/glycerate dehydrogenase catalytic domain-like"/>
    <property type="match status" value="1"/>
</dbReference>
<comment type="pathway">
    <text evidence="4 5">Amino-acid biosynthesis; L-homocysteine biosynthesis; L-homocysteine from S-adenosyl-L-homocysteine: step 1/1.</text>
</comment>
<proteinExistence type="inferred from homology"/>
<dbReference type="HAMAP" id="MF_00563">
    <property type="entry name" value="AdoHcyase"/>
    <property type="match status" value="1"/>
</dbReference>
<evidence type="ECO:0000256" key="3">
    <source>
        <dbReference type="ARBA" id="ARBA00023027"/>
    </source>
</evidence>
<keyword evidence="4" id="KW-0963">Cytoplasm</keyword>
<keyword evidence="2 4" id="KW-0554">One-carbon metabolism</keyword>
<feature type="binding site" evidence="4">
    <location>
        <begin position="201"/>
        <end position="203"/>
    </location>
    <ligand>
        <name>NAD(+)</name>
        <dbReference type="ChEBI" id="CHEBI:57540"/>
    </ligand>
</feature>
<feature type="domain" description="S-adenosyl-L-homocysteine hydrolase NAD binding" evidence="7">
    <location>
        <begin position="235"/>
        <end position="397"/>
    </location>
</feature>
<dbReference type="Pfam" id="PF05221">
    <property type="entry name" value="AdoHcyase"/>
    <property type="match status" value="1"/>
</dbReference>
<organism evidence="8 9">
    <name type="scientific">Streptomyces chisholmiae</name>
    <dbReference type="NCBI Taxonomy" id="3075540"/>
    <lineage>
        <taxon>Bacteria</taxon>
        <taxon>Bacillati</taxon>
        <taxon>Actinomycetota</taxon>
        <taxon>Actinomycetes</taxon>
        <taxon>Kitasatosporales</taxon>
        <taxon>Streptomycetaceae</taxon>
        <taxon>Streptomyces</taxon>
    </lineage>
</organism>
<evidence type="ECO:0000256" key="1">
    <source>
        <dbReference type="ARBA" id="ARBA00007122"/>
    </source>
</evidence>
<comment type="subcellular location">
    <subcellularLocation>
        <location evidence="4">Cytoplasm</location>
    </subcellularLocation>
</comment>
<dbReference type="NCBIfam" id="NF004005">
    <property type="entry name" value="PRK05476.2-3"/>
    <property type="match status" value="1"/>
</dbReference>
<dbReference type="PROSITE" id="PS00739">
    <property type="entry name" value="ADOHCYASE_2"/>
    <property type="match status" value="1"/>
</dbReference>
<comment type="function">
    <text evidence="4">May play a key role in the regulation of the intracellular concentration of adenosylhomocysteine.</text>
</comment>
<evidence type="ECO:0000259" key="7">
    <source>
        <dbReference type="SMART" id="SM00997"/>
    </source>
</evidence>
<dbReference type="CDD" id="cd00401">
    <property type="entry name" value="SAHH"/>
    <property type="match status" value="1"/>
</dbReference>
<accession>A0ABU2K0Z0</accession>
<sequence>MTTTATPAQDFKVADLSLAEFGRKEITLAEHEMPGLMAIREEFAAAQPLAGARITGSLHMTVQTAVLIETLVALGAEVRWASCNIFSTQDHAAAAIAAAGIPVFAWKGETLEEYWWCTERALSWPNSPTGGPNMILDDGGDATVLLHKGVEYEKSGQVPDVSTAENEEHEVILKLLTRTVAESPQKWTQAASEIRGVTEETTTGVHRLYEMFRDGTLLFPAINVNDSVTKSKFDNKYGCRHSLVDGINRATDVLIGGKVAVVCGYGDVGKGCAESLRGQGARVIVTEIDPICALQAAMDGYQVARLDDVVETADIFVTATGNRDIILASHMARMKHQAIVGNIGHFDNEIDMAGLAALPGVVKDEVKPQVHTWSFPDGHSIIVLSEGRLLNLGNATGHPSFVMSNSFANQTIAQIELFTKPSEYPTGVYVLPKHLDEKVARLHLKALGVELTELTEDQAGYLGIPVEGPYKPDHYRY</sequence>
<evidence type="ECO:0000313" key="9">
    <source>
        <dbReference type="Proteomes" id="UP001183410"/>
    </source>
</evidence>
<dbReference type="EMBL" id="JAVREO010000032">
    <property type="protein sequence ID" value="MDT0270742.1"/>
    <property type="molecule type" value="Genomic_DNA"/>
</dbReference>
<dbReference type="InterPro" id="IPR000043">
    <property type="entry name" value="Adenosylhomocysteinase-like"/>
</dbReference>
<evidence type="ECO:0000256" key="5">
    <source>
        <dbReference type="RuleBase" id="RU000548"/>
    </source>
</evidence>
<dbReference type="InterPro" id="IPR015878">
    <property type="entry name" value="Ado_hCys_hydrolase_NAD-bd"/>
</dbReference>
<feature type="binding site" evidence="4">
    <location>
        <position position="391"/>
    </location>
    <ligand>
        <name>NAD(+)</name>
        <dbReference type="ChEBI" id="CHEBI:57540"/>
    </ligand>
</feature>
<feature type="binding site" evidence="4">
    <location>
        <position position="287"/>
    </location>
    <ligand>
        <name>NAD(+)</name>
        <dbReference type="ChEBI" id="CHEBI:57540"/>
    </ligand>
</feature>
<feature type="binding site" evidence="4">
    <location>
        <position position="235"/>
    </location>
    <ligand>
        <name>NAD(+)</name>
        <dbReference type="ChEBI" id="CHEBI:57540"/>
    </ligand>
</feature>
<dbReference type="Gene3D" id="3.40.50.1480">
    <property type="entry name" value="Adenosylhomocysteinase-like"/>
    <property type="match status" value="1"/>
</dbReference>
<name>A0ABU2K0Z0_9ACTN</name>
<evidence type="ECO:0000256" key="2">
    <source>
        <dbReference type="ARBA" id="ARBA00022563"/>
    </source>
</evidence>
<dbReference type="PIRSF" id="PIRSF001109">
    <property type="entry name" value="Ad_hcy_hydrolase"/>
    <property type="match status" value="1"/>
</dbReference>
<dbReference type="SUPFAM" id="SSF51735">
    <property type="entry name" value="NAD(P)-binding Rossmann-fold domains"/>
    <property type="match status" value="1"/>
</dbReference>
<feature type="binding site" evidence="4">
    <location>
        <begin position="343"/>
        <end position="345"/>
    </location>
    <ligand>
        <name>NAD(+)</name>
        <dbReference type="ChEBI" id="CHEBI:57540"/>
    </ligand>
</feature>
<reference evidence="9" key="1">
    <citation type="submission" date="2023-07" db="EMBL/GenBank/DDBJ databases">
        <title>30 novel species of actinomycetes from the DSMZ collection.</title>
        <authorList>
            <person name="Nouioui I."/>
        </authorList>
    </citation>
    <scope>NUCLEOTIDE SEQUENCE [LARGE SCALE GENOMIC DNA]</scope>
    <source>
        <strain evidence="9">DSM 44915</strain>
    </source>
</reference>
<comment type="similarity">
    <text evidence="1 4 6">Belongs to the adenosylhomocysteinase family.</text>
</comment>
<evidence type="ECO:0000313" key="8">
    <source>
        <dbReference type="EMBL" id="MDT0270742.1"/>
    </source>
</evidence>
<feature type="binding site" evidence="4">
    <location>
        <position position="230"/>
    </location>
    <ligand>
        <name>substrate</name>
    </ligand>
</feature>
<gene>
    <name evidence="4 8" type="primary">ahcY</name>
    <name evidence="8" type="ORF">RM844_31175</name>
</gene>
<dbReference type="PANTHER" id="PTHR23420:SF0">
    <property type="entry name" value="ADENOSYLHOMOCYSTEINASE"/>
    <property type="match status" value="1"/>
</dbReference>
<keyword evidence="9" id="KW-1185">Reference proteome</keyword>
<feature type="binding site" evidence="4">
    <location>
        <position position="61"/>
    </location>
    <ligand>
        <name>substrate</name>
    </ligand>
</feature>
<evidence type="ECO:0000256" key="4">
    <source>
        <dbReference type="HAMAP-Rule" id="MF_00563"/>
    </source>
</evidence>
<feature type="binding site" evidence="4">
    <location>
        <begin position="264"/>
        <end position="269"/>
    </location>
    <ligand>
        <name>NAD(+)</name>
        <dbReference type="ChEBI" id="CHEBI:57540"/>
    </ligand>
</feature>
<feature type="binding site" evidence="4">
    <location>
        <position position="234"/>
    </location>
    <ligand>
        <name>substrate</name>
    </ligand>
</feature>
<dbReference type="Proteomes" id="UP001183410">
    <property type="component" value="Unassembled WGS sequence"/>
</dbReference>
<dbReference type="PANTHER" id="PTHR23420">
    <property type="entry name" value="ADENOSYLHOMOCYSTEINASE"/>
    <property type="match status" value="1"/>
</dbReference>
<dbReference type="Pfam" id="PF00670">
    <property type="entry name" value="AdoHcyase_NAD"/>
    <property type="match status" value="1"/>
</dbReference>
<evidence type="ECO:0000256" key="6">
    <source>
        <dbReference type="RuleBase" id="RU004166"/>
    </source>
</evidence>
<feature type="binding site" evidence="4">
    <location>
        <position position="200"/>
    </location>
    <ligand>
        <name>substrate</name>
    </ligand>
</feature>
<comment type="cofactor">
    <cofactor evidence="4 5">
        <name>NAD(+)</name>
        <dbReference type="ChEBI" id="CHEBI:57540"/>
    </cofactor>
    <text evidence="4 5">Binds 1 NAD(+) per subunit.</text>
</comment>
<comment type="catalytic activity">
    <reaction evidence="4 5">
        <text>S-adenosyl-L-homocysteine + H2O = L-homocysteine + adenosine</text>
        <dbReference type="Rhea" id="RHEA:21708"/>
        <dbReference type="ChEBI" id="CHEBI:15377"/>
        <dbReference type="ChEBI" id="CHEBI:16335"/>
        <dbReference type="ChEBI" id="CHEBI:57856"/>
        <dbReference type="ChEBI" id="CHEBI:58199"/>
        <dbReference type="EC" id="3.13.2.1"/>
    </reaction>
</comment>
<dbReference type="NCBIfam" id="TIGR00936">
    <property type="entry name" value="ahcY"/>
    <property type="match status" value="1"/>
</dbReference>
<dbReference type="Gene3D" id="3.40.50.720">
    <property type="entry name" value="NAD(P)-binding Rossmann-like Domain"/>
    <property type="match status" value="1"/>
</dbReference>
<dbReference type="SMART" id="SM00996">
    <property type="entry name" value="AdoHcyase"/>
    <property type="match status" value="1"/>
</dbReference>
<dbReference type="InterPro" id="IPR042172">
    <property type="entry name" value="Adenosylhomocyst_ase-like_sf"/>
</dbReference>
<dbReference type="RefSeq" id="WP_311670806.1">
    <property type="nucleotide sequence ID" value="NZ_JAVREO010000032.1"/>
</dbReference>
<dbReference type="SMART" id="SM00997">
    <property type="entry name" value="AdoHcyase_NAD"/>
    <property type="match status" value="1"/>
</dbReference>
<protein>
    <recommendedName>
        <fullName evidence="4">Adenosylhomocysteinase</fullName>
        <ecNumber evidence="4">3.13.2.1</ecNumber>
    </recommendedName>
    <alternativeName>
        <fullName evidence="4">S-adenosyl-L-homocysteine hydrolase</fullName>
        <shortName evidence="4">AdoHcyase</shortName>
    </alternativeName>
</protein>
<keyword evidence="4 5" id="KW-0378">Hydrolase</keyword>
<dbReference type="InterPro" id="IPR020082">
    <property type="entry name" value="S-Ado-L-homoCys_hydrolase_CS"/>
</dbReference>
<dbReference type="InterPro" id="IPR036291">
    <property type="entry name" value="NAD(P)-bd_dom_sf"/>
</dbReference>
<comment type="caution">
    <text evidence="8">The sequence shown here is derived from an EMBL/GenBank/DDBJ whole genome shotgun (WGS) entry which is preliminary data.</text>
</comment>
<dbReference type="EC" id="3.13.2.1" evidence="4"/>
<dbReference type="PROSITE" id="PS00738">
    <property type="entry name" value="ADOHCYASE_1"/>
    <property type="match status" value="1"/>
</dbReference>